<keyword evidence="7" id="KW-0968">Cytoplasmic vesicle</keyword>
<evidence type="ECO:0000256" key="3">
    <source>
        <dbReference type="ARBA" id="ARBA00011182"/>
    </source>
</evidence>
<evidence type="ECO:0000256" key="7">
    <source>
        <dbReference type="RuleBase" id="RU367097"/>
    </source>
</evidence>
<dbReference type="Proteomes" id="UP000276215">
    <property type="component" value="Unassembled WGS sequence"/>
</dbReference>
<evidence type="ECO:0000256" key="4">
    <source>
        <dbReference type="ARBA" id="ARBA00022692"/>
    </source>
</evidence>
<comment type="similarity">
    <text evidence="2 7">Belongs to the TPT transporter family. SLC35D subfamily.</text>
</comment>
<keyword evidence="7" id="KW-0333">Golgi apparatus</keyword>
<keyword evidence="5 7" id="KW-1133">Transmembrane helix</keyword>
<dbReference type="GO" id="GO:0005789">
    <property type="term" value="C:endoplasmic reticulum membrane"/>
    <property type="evidence" value="ECO:0007669"/>
    <property type="project" value="UniProtKB-SubCell"/>
</dbReference>
<comment type="subcellular location">
    <subcellularLocation>
        <location evidence="7">Golgi apparatus membrane</location>
        <topology evidence="7">Multi-pass membrane protein</topology>
    </subcellularLocation>
    <subcellularLocation>
        <location evidence="7">Cytoplasmic vesicle membrane</location>
        <topology evidence="7">Multi-pass membrane protein</topology>
    </subcellularLocation>
    <subcellularLocation>
        <location evidence="7">Endoplasmic reticulum membrane</location>
        <topology evidence="7">Multi-pass membrane protein</topology>
    </subcellularLocation>
</comment>
<feature type="compositionally biased region" description="Low complexity" evidence="8">
    <location>
        <begin position="54"/>
        <end position="65"/>
    </location>
</feature>
<evidence type="ECO:0000256" key="5">
    <source>
        <dbReference type="ARBA" id="ARBA00022989"/>
    </source>
</evidence>
<evidence type="ECO:0000313" key="10">
    <source>
        <dbReference type="Proteomes" id="UP000276215"/>
    </source>
</evidence>
<keyword evidence="4 7" id="KW-0812">Transmembrane</keyword>
<dbReference type="EMBL" id="ML120411">
    <property type="protein sequence ID" value="RPA96825.1"/>
    <property type="molecule type" value="Genomic_DNA"/>
</dbReference>
<evidence type="ECO:0000256" key="8">
    <source>
        <dbReference type="SAM" id="MobiDB-lite"/>
    </source>
</evidence>
<feature type="transmembrane region" description="Helical" evidence="7">
    <location>
        <begin position="349"/>
        <end position="367"/>
    </location>
</feature>
<feature type="transmembrane region" description="Helical" evidence="7">
    <location>
        <begin position="297"/>
        <end position="317"/>
    </location>
</feature>
<reference evidence="9 10" key="1">
    <citation type="journal article" date="2018" name="Nat. Ecol. Evol.">
        <title>Pezizomycetes genomes reveal the molecular basis of ectomycorrhizal truffle lifestyle.</title>
        <authorList>
            <person name="Murat C."/>
            <person name="Payen T."/>
            <person name="Noel B."/>
            <person name="Kuo A."/>
            <person name="Morin E."/>
            <person name="Chen J."/>
            <person name="Kohler A."/>
            <person name="Krizsan K."/>
            <person name="Balestrini R."/>
            <person name="Da Silva C."/>
            <person name="Montanini B."/>
            <person name="Hainaut M."/>
            <person name="Levati E."/>
            <person name="Barry K.W."/>
            <person name="Belfiori B."/>
            <person name="Cichocki N."/>
            <person name="Clum A."/>
            <person name="Dockter R.B."/>
            <person name="Fauchery L."/>
            <person name="Guy J."/>
            <person name="Iotti M."/>
            <person name="Le Tacon F."/>
            <person name="Lindquist E.A."/>
            <person name="Lipzen A."/>
            <person name="Malagnac F."/>
            <person name="Mello A."/>
            <person name="Molinier V."/>
            <person name="Miyauchi S."/>
            <person name="Poulain J."/>
            <person name="Riccioni C."/>
            <person name="Rubini A."/>
            <person name="Sitrit Y."/>
            <person name="Splivallo R."/>
            <person name="Traeger S."/>
            <person name="Wang M."/>
            <person name="Zifcakova L."/>
            <person name="Wipf D."/>
            <person name="Zambonelli A."/>
            <person name="Paolocci F."/>
            <person name="Nowrousian M."/>
            <person name="Ottonello S."/>
            <person name="Baldrian P."/>
            <person name="Spatafora J.W."/>
            <person name="Henrissat B."/>
            <person name="Nagy L.G."/>
            <person name="Aury J.M."/>
            <person name="Wincker P."/>
            <person name="Grigoriev I.V."/>
            <person name="Bonfante P."/>
            <person name="Martin F.M."/>
        </authorList>
    </citation>
    <scope>NUCLEOTIDE SEQUENCE [LARGE SCALE GENOMIC DNA]</scope>
    <source>
        <strain evidence="9 10">120613-1</strain>
    </source>
</reference>
<feature type="transmembrane region" description="Helical" evidence="7">
    <location>
        <begin position="476"/>
        <end position="497"/>
    </location>
</feature>
<dbReference type="GO" id="GO:0000139">
    <property type="term" value="C:Golgi membrane"/>
    <property type="evidence" value="ECO:0007669"/>
    <property type="project" value="UniProtKB-SubCell"/>
</dbReference>
<gene>
    <name evidence="9" type="ORF">L873DRAFT_1772420</name>
</gene>
<organism evidence="9 10">
    <name type="scientific">Choiromyces venosus 120613-1</name>
    <dbReference type="NCBI Taxonomy" id="1336337"/>
    <lineage>
        <taxon>Eukaryota</taxon>
        <taxon>Fungi</taxon>
        <taxon>Dikarya</taxon>
        <taxon>Ascomycota</taxon>
        <taxon>Pezizomycotina</taxon>
        <taxon>Pezizomycetes</taxon>
        <taxon>Pezizales</taxon>
        <taxon>Tuberaceae</taxon>
        <taxon>Choiromyces</taxon>
    </lineage>
</organism>
<dbReference type="OrthoDB" id="5547497at2759"/>
<comment type="function">
    <text evidence="1 7">Involved in the import of GDP-mannose from the cytoplasm into the Golgi lumen.</text>
</comment>
<dbReference type="AlphaFoldDB" id="A0A3N4JEY3"/>
<keyword evidence="7" id="KW-0813">Transport</keyword>
<name>A0A3N4JEY3_9PEZI</name>
<feature type="transmembrane region" description="Helical" evidence="7">
    <location>
        <begin position="211"/>
        <end position="233"/>
    </location>
</feature>
<feature type="transmembrane region" description="Helical" evidence="7">
    <location>
        <begin position="178"/>
        <end position="199"/>
    </location>
</feature>
<sequence>MNRSPASRFFRKPHEILASSIPSSSTPFSHSRARNRSSGGSSVSSHQGQPNLLVDSSDGDGPSSARSRDSRSKSRSKSRSRSVSPPWNGLSLHSIPLLPMHEGVSGQGMGGGGNLMSRTPSPFPRKSDDLDRLGNGSSSAGFHEWRIGEGSEPESRGFAKWTRNGRLGWWLWNTQRGWMMYIGLLVALYGGAGFALSKVNGFTLLTGVYKFVYPITTTLFQLIMTQIFLYFAASITRSFSRSLHTLGLGCMVAPLPIPSKGKRRASGGGLRDFAKRLTTGSRGGGVFEFKWTEAKKVIPVAMIYSLKVVLSNIGFAYTNPPIYHLSRVGSLLLAMIFTYLFTTNNSLSVTTMSSCITMVLSLAMAALRPGTRFAIEGFLAGLFSTIFVAAYPILLTKAYKSLLRGSPNTNDSDDLLGVGPTDGMLSADGKEETRSAWKLLHYLNVLSIAMILPWIFLSGELGDISRNCYILDLPWFWLMGLFSGVGAWATFVSGFLLLRATTPLTMVASTYPRAAIQALLMHGPVPTWSWVGVLMCWGSSVWYLLGRRKECGVSFFHVEDGKGPFGGDPARRSEEA</sequence>
<keyword evidence="7" id="KW-0256">Endoplasmic reticulum</keyword>
<feature type="region of interest" description="Disordered" evidence="8">
    <location>
        <begin position="1"/>
        <end position="87"/>
    </location>
</feature>
<accession>A0A3N4JEY3</accession>
<evidence type="ECO:0000256" key="2">
    <source>
        <dbReference type="ARBA" id="ARBA00010425"/>
    </source>
</evidence>
<dbReference type="PANTHER" id="PTHR11132">
    <property type="entry name" value="SOLUTE CARRIER FAMILY 35"/>
    <property type="match status" value="1"/>
</dbReference>
<dbReference type="GO" id="GO:0030659">
    <property type="term" value="C:cytoplasmic vesicle membrane"/>
    <property type="evidence" value="ECO:0007669"/>
    <property type="project" value="UniProtKB-SubCell"/>
</dbReference>
<evidence type="ECO:0000256" key="1">
    <source>
        <dbReference type="ARBA" id="ARBA00003420"/>
    </source>
</evidence>
<keyword evidence="10" id="KW-1185">Reference proteome</keyword>
<comment type="subunit">
    <text evidence="3 7">Homooligomer.</text>
</comment>
<proteinExistence type="inferred from homology"/>
<feature type="transmembrane region" description="Helical" evidence="7">
    <location>
        <begin position="373"/>
        <end position="394"/>
    </location>
</feature>
<feature type="transmembrane region" description="Helical" evidence="7">
    <location>
        <begin position="323"/>
        <end position="342"/>
    </location>
</feature>
<evidence type="ECO:0000313" key="9">
    <source>
        <dbReference type="EMBL" id="RPA96825.1"/>
    </source>
</evidence>
<keyword evidence="7" id="KW-0762">Sugar transport</keyword>
<feature type="compositionally biased region" description="Low complexity" evidence="8">
    <location>
        <begin position="19"/>
        <end position="46"/>
    </location>
</feature>
<feature type="transmembrane region" description="Helical" evidence="7">
    <location>
        <begin position="439"/>
        <end position="456"/>
    </location>
</feature>
<evidence type="ECO:0000256" key="6">
    <source>
        <dbReference type="ARBA" id="ARBA00023136"/>
    </source>
</evidence>
<keyword evidence="6 7" id="KW-0472">Membrane</keyword>
<protein>
    <recommendedName>
        <fullName evidence="7">GDP-mannose transporter</fullName>
        <shortName evidence="7">GMT</shortName>
    </recommendedName>
</protein>
<dbReference type="InterPro" id="IPR050186">
    <property type="entry name" value="TPT_transporter"/>
</dbReference>
<dbReference type="STRING" id="1336337.A0A3N4JEY3"/>